<sequence length="224" mass="25402">MMMLPMRSQFIGAAESRSPHKRVHTSLSEKVKVEVQVIAMGKGKNYLTGLDKIEGACKGCCEGSDFVFGVIEYIMSEEDADYFVVQDNEDVCRYLQVRGFGYVTKNVINTLLLYTLQHGSSQAPPSPHERLSKMIGDESGTNFNHRVLQISNIECCVVIVMTFIANFCTLNEMLLFISIMIERELLYEVEIVATTLFIFIRGVCYRDVEIEFVHSPSTISKYHN</sequence>
<gene>
    <name evidence="1" type="ORF">Cgig2_002366</name>
</gene>
<name>A0A9Q1KEM8_9CARY</name>
<dbReference type="EMBL" id="JAKOGI010000167">
    <property type="protein sequence ID" value="KAJ8441407.1"/>
    <property type="molecule type" value="Genomic_DNA"/>
</dbReference>
<accession>A0A9Q1KEM8</accession>
<organism evidence="1 2">
    <name type="scientific">Carnegiea gigantea</name>
    <dbReference type="NCBI Taxonomy" id="171969"/>
    <lineage>
        <taxon>Eukaryota</taxon>
        <taxon>Viridiplantae</taxon>
        <taxon>Streptophyta</taxon>
        <taxon>Embryophyta</taxon>
        <taxon>Tracheophyta</taxon>
        <taxon>Spermatophyta</taxon>
        <taxon>Magnoliopsida</taxon>
        <taxon>eudicotyledons</taxon>
        <taxon>Gunneridae</taxon>
        <taxon>Pentapetalae</taxon>
        <taxon>Caryophyllales</taxon>
        <taxon>Cactineae</taxon>
        <taxon>Cactaceae</taxon>
        <taxon>Cactoideae</taxon>
        <taxon>Echinocereeae</taxon>
        <taxon>Carnegiea</taxon>
    </lineage>
</organism>
<comment type="caution">
    <text evidence="1">The sequence shown here is derived from an EMBL/GenBank/DDBJ whole genome shotgun (WGS) entry which is preliminary data.</text>
</comment>
<evidence type="ECO:0000313" key="2">
    <source>
        <dbReference type="Proteomes" id="UP001153076"/>
    </source>
</evidence>
<evidence type="ECO:0000313" key="1">
    <source>
        <dbReference type="EMBL" id="KAJ8441407.1"/>
    </source>
</evidence>
<dbReference type="AlphaFoldDB" id="A0A9Q1KEM8"/>
<reference evidence="1" key="1">
    <citation type="submission" date="2022-04" db="EMBL/GenBank/DDBJ databases">
        <title>Carnegiea gigantea Genome sequencing and assembly v2.</title>
        <authorList>
            <person name="Copetti D."/>
            <person name="Sanderson M.J."/>
            <person name="Burquez A."/>
            <person name="Wojciechowski M.F."/>
        </authorList>
    </citation>
    <scope>NUCLEOTIDE SEQUENCE</scope>
    <source>
        <strain evidence="1">SGP5-SGP5p</strain>
        <tissue evidence="1">Aerial part</tissue>
    </source>
</reference>
<protein>
    <submittedName>
        <fullName evidence="1">Uncharacterized protein</fullName>
    </submittedName>
</protein>
<proteinExistence type="predicted"/>
<dbReference type="Proteomes" id="UP001153076">
    <property type="component" value="Unassembled WGS sequence"/>
</dbReference>
<keyword evidence="2" id="KW-1185">Reference proteome</keyword>